<dbReference type="InterPro" id="IPR011009">
    <property type="entry name" value="Kinase-like_dom_sf"/>
</dbReference>
<evidence type="ECO:0000256" key="2">
    <source>
        <dbReference type="ARBA" id="ARBA00022679"/>
    </source>
</evidence>
<feature type="region of interest" description="Disordered" evidence="6">
    <location>
        <begin position="313"/>
        <end position="334"/>
    </location>
</feature>
<dbReference type="GO" id="GO:0004674">
    <property type="term" value="F:protein serine/threonine kinase activity"/>
    <property type="evidence" value="ECO:0007669"/>
    <property type="project" value="UniProtKB-EC"/>
</dbReference>
<keyword evidence="2" id="KW-0808">Transferase</keyword>
<dbReference type="Pfam" id="PF00069">
    <property type="entry name" value="Pkinase"/>
    <property type="match status" value="1"/>
</dbReference>
<feature type="domain" description="Protein kinase" evidence="7">
    <location>
        <begin position="6"/>
        <end position="253"/>
    </location>
</feature>
<evidence type="ECO:0000256" key="4">
    <source>
        <dbReference type="ARBA" id="ARBA00022777"/>
    </source>
</evidence>
<dbReference type="PROSITE" id="PS50011">
    <property type="entry name" value="PROTEIN_KINASE_DOM"/>
    <property type="match status" value="1"/>
</dbReference>
<dbReference type="PANTHER" id="PTHR43671">
    <property type="entry name" value="SERINE/THREONINE-PROTEIN KINASE NEK"/>
    <property type="match status" value="1"/>
</dbReference>
<dbReference type="RefSeq" id="WP_183661880.1">
    <property type="nucleotide sequence ID" value="NZ_JACIBV010000002.1"/>
</dbReference>
<dbReference type="InterPro" id="IPR050660">
    <property type="entry name" value="NEK_Ser/Thr_kinase"/>
</dbReference>
<reference evidence="8 9" key="1">
    <citation type="submission" date="2020-08" db="EMBL/GenBank/DDBJ databases">
        <title>Sequencing the genomes of 1000 actinobacteria strains.</title>
        <authorList>
            <person name="Klenk H.-P."/>
        </authorList>
    </citation>
    <scope>NUCLEOTIDE SEQUENCE [LARGE SCALE GENOMIC DNA]</scope>
    <source>
        <strain evidence="8 9">DSM 44320</strain>
    </source>
</reference>
<sequence length="556" mass="58504">MDIGPYRIIRQLGQGGQGTVYLGQDQHGGLAAVKVMNGGIDRSFAREVAAARQVDEFCTARLLRADLDHQPPYVASEYIDGPALAAVAPVRGAALTRLAIGTATALAAIHRAGVVHRDFKPANVLIGSDGPRVIDFGIARLVGVTATKDGASGTPPYMAPEQFSGLPVGPASDVFAWGSTMVYAANGRPPFGSDTFAATAYRILHSEPDLGELPEPLRGIVARCLSKDPAGRPSARDLLLALLGERAPAHEVAALREGAEAAHGGAVRGGSVHERPTAERSSSVLSRRALLAAGGAVCAAAVVTAGVVLWRGGDRSGTPVGTGTPTPTATPTATGTTADTVTAMAGAPTPAQLPAALEAAVGAKPMADFTFEGRISQGTWSTKATGRLSYDHGAGSSPFDTRMDMKVTAEHLELTKHVVLADSDHVEGKAVDNPAEEPIMLYARCAHAMGAVGIVADLARLTENVTASKRRYSGVLATTKAPASLWRQISEINNDEFTERQLARTTLSWVLTLDEENRPESFELSWHFLLDDGTRLTSPFETRYSRWREGRVSEPG</sequence>
<keyword evidence="5" id="KW-0067">ATP-binding</keyword>
<evidence type="ECO:0000313" key="9">
    <source>
        <dbReference type="Proteomes" id="UP000579945"/>
    </source>
</evidence>
<dbReference type="Proteomes" id="UP000579945">
    <property type="component" value="Unassembled WGS sequence"/>
</dbReference>
<evidence type="ECO:0000259" key="7">
    <source>
        <dbReference type="PROSITE" id="PS50011"/>
    </source>
</evidence>
<dbReference type="InterPro" id="IPR008271">
    <property type="entry name" value="Ser/Thr_kinase_AS"/>
</dbReference>
<name>A0A7W5VJQ1_9ACTN</name>
<dbReference type="EC" id="2.7.11.1" evidence="1"/>
<dbReference type="PROSITE" id="PS00108">
    <property type="entry name" value="PROTEIN_KINASE_ST"/>
    <property type="match status" value="1"/>
</dbReference>
<comment type="caution">
    <text evidence="8">The sequence shown here is derived from an EMBL/GenBank/DDBJ whole genome shotgun (WGS) entry which is preliminary data.</text>
</comment>
<dbReference type="GO" id="GO:0005524">
    <property type="term" value="F:ATP binding"/>
    <property type="evidence" value="ECO:0007669"/>
    <property type="project" value="UniProtKB-KW"/>
</dbReference>
<keyword evidence="3" id="KW-0547">Nucleotide-binding</keyword>
<feature type="region of interest" description="Disordered" evidence="6">
    <location>
        <begin position="260"/>
        <end position="282"/>
    </location>
</feature>
<dbReference type="AlphaFoldDB" id="A0A7W5VJQ1"/>
<dbReference type="EMBL" id="JACIBV010000002">
    <property type="protein sequence ID" value="MBB3733530.1"/>
    <property type="molecule type" value="Genomic_DNA"/>
</dbReference>
<keyword evidence="9" id="KW-1185">Reference proteome</keyword>
<dbReference type="Gene3D" id="3.30.200.20">
    <property type="entry name" value="Phosphorylase Kinase, domain 1"/>
    <property type="match status" value="1"/>
</dbReference>
<protein>
    <recommendedName>
        <fullName evidence="1">non-specific serine/threonine protein kinase</fullName>
        <ecNumber evidence="1">2.7.11.1</ecNumber>
    </recommendedName>
</protein>
<feature type="compositionally biased region" description="Low complexity" evidence="6">
    <location>
        <begin position="317"/>
        <end position="334"/>
    </location>
</feature>
<evidence type="ECO:0000313" key="8">
    <source>
        <dbReference type="EMBL" id="MBB3733530.1"/>
    </source>
</evidence>
<gene>
    <name evidence="8" type="ORF">FHR33_009477</name>
</gene>
<keyword evidence="4" id="KW-0418">Kinase</keyword>
<evidence type="ECO:0000256" key="6">
    <source>
        <dbReference type="SAM" id="MobiDB-lite"/>
    </source>
</evidence>
<dbReference type="Gene3D" id="1.10.510.10">
    <property type="entry name" value="Transferase(Phosphotransferase) domain 1"/>
    <property type="match status" value="1"/>
</dbReference>
<dbReference type="InterPro" id="IPR000719">
    <property type="entry name" value="Prot_kinase_dom"/>
</dbReference>
<dbReference type="SUPFAM" id="SSF56112">
    <property type="entry name" value="Protein kinase-like (PK-like)"/>
    <property type="match status" value="1"/>
</dbReference>
<dbReference type="GeneID" id="95395472"/>
<evidence type="ECO:0000256" key="3">
    <source>
        <dbReference type="ARBA" id="ARBA00022741"/>
    </source>
</evidence>
<accession>A0A7W5VJQ1</accession>
<dbReference type="PANTHER" id="PTHR43671:SF13">
    <property type="entry name" value="SERINE_THREONINE-PROTEIN KINASE NEK2"/>
    <property type="match status" value="1"/>
</dbReference>
<proteinExistence type="predicted"/>
<evidence type="ECO:0000256" key="1">
    <source>
        <dbReference type="ARBA" id="ARBA00012513"/>
    </source>
</evidence>
<organism evidence="8 9">
    <name type="scientific">Nonomuraea dietziae</name>
    <dbReference type="NCBI Taxonomy" id="65515"/>
    <lineage>
        <taxon>Bacteria</taxon>
        <taxon>Bacillati</taxon>
        <taxon>Actinomycetota</taxon>
        <taxon>Actinomycetes</taxon>
        <taxon>Streptosporangiales</taxon>
        <taxon>Streptosporangiaceae</taxon>
        <taxon>Nonomuraea</taxon>
    </lineage>
</organism>
<evidence type="ECO:0000256" key="5">
    <source>
        <dbReference type="ARBA" id="ARBA00022840"/>
    </source>
</evidence>
<dbReference type="CDD" id="cd14014">
    <property type="entry name" value="STKc_PknB_like"/>
    <property type="match status" value="1"/>
</dbReference>